<evidence type="ECO:0000256" key="21">
    <source>
        <dbReference type="ARBA" id="ARBA00023288"/>
    </source>
</evidence>
<evidence type="ECO:0000256" key="20">
    <source>
        <dbReference type="ARBA" id="ARBA00023180"/>
    </source>
</evidence>
<evidence type="ECO:0000256" key="22">
    <source>
        <dbReference type="ARBA" id="ARBA00031127"/>
    </source>
</evidence>
<dbReference type="SUPFAM" id="SSF55486">
    <property type="entry name" value="Metalloproteases ('zincins'), catalytic domain"/>
    <property type="match status" value="1"/>
</dbReference>
<comment type="catalytic activity">
    <reaction evidence="26">
        <text>neurotensin + H2O = neurotensin(1-10) + L-tyrosyl-L-isoleucyl-L-leucine</text>
        <dbReference type="Rhea" id="RHEA:71479"/>
        <dbReference type="ChEBI" id="CHEBI:15377"/>
        <dbReference type="ChEBI" id="CHEBI:147362"/>
        <dbReference type="ChEBI" id="CHEBI:190705"/>
        <dbReference type="ChEBI" id="CHEBI:190707"/>
    </reaction>
    <physiologicalReaction direction="left-to-right" evidence="26">
        <dbReference type="Rhea" id="RHEA:71480"/>
    </physiologicalReaction>
</comment>
<keyword evidence="14" id="KW-0862">Zinc</keyword>
<evidence type="ECO:0000256" key="5">
    <source>
        <dbReference type="ARBA" id="ARBA00012521"/>
    </source>
</evidence>
<evidence type="ECO:0000256" key="30">
    <source>
        <dbReference type="SAM" id="Phobius"/>
    </source>
</evidence>
<dbReference type="GeneTree" id="ENSGT00940000156745"/>
<evidence type="ECO:0000259" key="32">
    <source>
        <dbReference type="Pfam" id="PF05649"/>
    </source>
</evidence>
<keyword evidence="17" id="KW-0482">Metalloprotease</keyword>
<evidence type="ECO:0000256" key="19">
    <source>
        <dbReference type="ARBA" id="ARBA00023157"/>
    </source>
</evidence>
<evidence type="ECO:0000256" key="26">
    <source>
        <dbReference type="ARBA" id="ARBA00047638"/>
    </source>
</evidence>
<evidence type="ECO:0000256" key="24">
    <source>
        <dbReference type="ARBA" id="ARBA00031486"/>
    </source>
</evidence>
<evidence type="ECO:0000256" key="29">
    <source>
        <dbReference type="ARBA" id="ARBA00049470"/>
    </source>
</evidence>
<evidence type="ECO:0000256" key="13">
    <source>
        <dbReference type="ARBA" id="ARBA00022801"/>
    </source>
</evidence>
<dbReference type="InterPro" id="IPR008753">
    <property type="entry name" value="Peptidase_M13_N"/>
</dbReference>
<evidence type="ECO:0000256" key="25">
    <source>
        <dbReference type="ARBA" id="ARBA00032584"/>
    </source>
</evidence>
<keyword evidence="13" id="KW-0378">Hydrolase</keyword>
<dbReference type="Pfam" id="PF01431">
    <property type="entry name" value="Peptidase_M13"/>
    <property type="match status" value="1"/>
</dbReference>
<keyword evidence="21" id="KW-0449">Lipoprotein</keyword>
<evidence type="ECO:0000256" key="14">
    <source>
        <dbReference type="ARBA" id="ARBA00022833"/>
    </source>
</evidence>
<comment type="cofactor">
    <cofactor evidence="2">
        <name>Zn(2+)</name>
        <dbReference type="ChEBI" id="CHEBI:29105"/>
    </cofactor>
</comment>
<evidence type="ECO:0000256" key="6">
    <source>
        <dbReference type="ARBA" id="ARBA00022077"/>
    </source>
</evidence>
<keyword evidence="11" id="KW-0519">Myristate</keyword>
<accession>A0A3B3U3E0</accession>
<protein>
    <recommendedName>
        <fullName evidence="6">Neprilysin</fullName>
        <ecNumber evidence="5">3.4.24.11</ecNumber>
    </recommendedName>
    <alternativeName>
        <fullName evidence="25">Atriopeptidase</fullName>
    </alternativeName>
    <alternativeName>
        <fullName evidence="23">Enkephalinase</fullName>
    </alternativeName>
    <alternativeName>
        <fullName evidence="22">Neutral endopeptidase 24.11</fullName>
    </alternativeName>
    <alternativeName>
        <fullName evidence="24">Skin fibroblast elastase</fullName>
    </alternativeName>
</protein>
<evidence type="ECO:0000256" key="8">
    <source>
        <dbReference type="ARBA" id="ARBA00022553"/>
    </source>
</evidence>
<reference evidence="33" key="2">
    <citation type="submission" date="2025-09" db="UniProtKB">
        <authorList>
            <consortium name="Ensembl"/>
        </authorList>
    </citation>
    <scope>IDENTIFICATION</scope>
</reference>
<evidence type="ECO:0000256" key="9">
    <source>
        <dbReference type="ARBA" id="ARBA00022670"/>
    </source>
</evidence>
<keyword evidence="34" id="KW-1185">Reference proteome</keyword>
<dbReference type="InterPro" id="IPR024079">
    <property type="entry name" value="MetalloPept_cat_dom_sf"/>
</dbReference>
<dbReference type="PROSITE" id="PS51885">
    <property type="entry name" value="NEPRILYSIN"/>
    <property type="match status" value="1"/>
</dbReference>
<keyword evidence="7" id="KW-1003">Cell membrane</keyword>
<dbReference type="CDD" id="cd08662">
    <property type="entry name" value="M13"/>
    <property type="match status" value="1"/>
</dbReference>
<dbReference type="GO" id="GO:0005886">
    <property type="term" value="C:plasma membrane"/>
    <property type="evidence" value="ECO:0007669"/>
    <property type="project" value="UniProtKB-SubCell"/>
</dbReference>
<comment type="catalytic activity">
    <reaction evidence="27">
        <text>substance P + H2O = substance P(1-7) + L-Phe-Gly-L-Leu-L-Met-NH2</text>
        <dbReference type="Rhea" id="RHEA:71467"/>
        <dbReference type="ChEBI" id="CHEBI:15377"/>
        <dbReference type="ChEBI" id="CHEBI:190692"/>
        <dbReference type="ChEBI" id="CHEBI:190695"/>
        <dbReference type="ChEBI" id="CHEBI:190698"/>
    </reaction>
    <physiologicalReaction direction="left-to-right" evidence="27">
        <dbReference type="Rhea" id="RHEA:71468"/>
    </physiologicalReaction>
</comment>
<evidence type="ECO:0000313" key="34">
    <source>
        <dbReference type="Proteomes" id="UP000261500"/>
    </source>
</evidence>
<keyword evidence="8" id="KW-0597">Phosphoprotein</keyword>
<comment type="similarity">
    <text evidence="4">Belongs to the peptidase M13 family.</text>
</comment>
<evidence type="ECO:0000256" key="1">
    <source>
        <dbReference type="ARBA" id="ARBA00000716"/>
    </source>
</evidence>
<evidence type="ECO:0000256" key="27">
    <source>
        <dbReference type="ARBA" id="ARBA00048093"/>
    </source>
</evidence>
<keyword evidence="12" id="KW-0479">Metal-binding</keyword>
<dbReference type="EC" id="3.4.24.11" evidence="5"/>
<keyword evidence="16 30" id="KW-1133">Transmembrane helix</keyword>
<dbReference type="Gene3D" id="1.10.1380.10">
    <property type="entry name" value="Neutral endopeptidase , domain2"/>
    <property type="match status" value="1"/>
</dbReference>
<dbReference type="GO" id="GO:0046872">
    <property type="term" value="F:metal ion binding"/>
    <property type="evidence" value="ECO:0007669"/>
    <property type="project" value="UniProtKB-KW"/>
</dbReference>
<keyword evidence="9" id="KW-0645">Protease</keyword>
<dbReference type="STRING" id="48699.ENSPLAP00000007970"/>
<evidence type="ECO:0000256" key="2">
    <source>
        <dbReference type="ARBA" id="ARBA00001947"/>
    </source>
</evidence>
<keyword evidence="10 30" id="KW-0812">Transmembrane</keyword>
<dbReference type="GlyCosmos" id="A0A3B3U3E0">
    <property type="glycosylation" value="2 sites, No reported glycans"/>
</dbReference>
<feature type="domain" description="Peptidase M13 N-terminal" evidence="32">
    <location>
        <begin position="101"/>
        <end position="456"/>
    </location>
</feature>
<dbReference type="InterPro" id="IPR000718">
    <property type="entry name" value="Peptidase_M13"/>
</dbReference>
<dbReference type="Ensembl" id="ENSPLAT00000003669.1">
    <property type="protein sequence ID" value="ENSPLAP00000007970.1"/>
    <property type="gene ID" value="ENSPLAG00000010549.1"/>
</dbReference>
<dbReference type="InterPro" id="IPR042089">
    <property type="entry name" value="Peptidase_M13_dom_2"/>
</dbReference>
<dbReference type="PANTHER" id="PTHR11733">
    <property type="entry name" value="ZINC METALLOPROTEASE FAMILY M13 NEPRILYSIN-RELATED"/>
    <property type="match status" value="1"/>
</dbReference>
<comment type="catalytic activity">
    <reaction evidence="1">
        <text>Preferential cleavage of polypeptides between hydrophobic residues, particularly with Phe or Tyr at P1'.</text>
        <dbReference type="EC" id="3.4.24.11"/>
    </reaction>
</comment>
<dbReference type="GO" id="GO:0097242">
    <property type="term" value="P:amyloid-beta clearance"/>
    <property type="evidence" value="ECO:0007669"/>
    <property type="project" value="TreeGrafter"/>
</dbReference>
<evidence type="ECO:0000256" key="10">
    <source>
        <dbReference type="ARBA" id="ARBA00022692"/>
    </source>
</evidence>
<dbReference type="Proteomes" id="UP000261500">
    <property type="component" value="Unplaced"/>
</dbReference>
<dbReference type="GO" id="GO:0016485">
    <property type="term" value="P:protein processing"/>
    <property type="evidence" value="ECO:0007669"/>
    <property type="project" value="TreeGrafter"/>
</dbReference>
<evidence type="ECO:0000256" key="4">
    <source>
        <dbReference type="ARBA" id="ARBA00007357"/>
    </source>
</evidence>
<evidence type="ECO:0000256" key="3">
    <source>
        <dbReference type="ARBA" id="ARBA00004401"/>
    </source>
</evidence>
<comment type="catalytic activity">
    <reaction evidence="29">
        <text>substance P + H2O = substance P(1-9) + L-Leu-L-Met-NH2</text>
        <dbReference type="Rhea" id="RHEA:71459"/>
        <dbReference type="ChEBI" id="CHEBI:15377"/>
        <dbReference type="ChEBI" id="CHEBI:190692"/>
        <dbReference type="ChEBI" id="CHEBI:190693"/>
        <dbReference type="ChEBI" id="CHEBI:190700"/>
    </reaction>
    <physiologicalReaction direction="left-to-right" evidence="29">
        <dbReference type="Rhea" id="RHEA:71460"/>
    </physiologicalReaction>
</comment>
<evidence type="ECO:0000259" key="31">
    <source>
        <dbReference type="Pfam" id="PF01431"/>
    </source>
</evidence>
<dbReference type="PANTHER" id="PTHR11733:SF114">
    <property type="entry name" value="NEPRILYSIN"/>
    <property type="match status" value="1"/>
</dbReference>
<reference evidence="33" key="1">
    <citation type="submission" date="2025-08" db="UniProtKB">
        <authorList>
            <consortium name="Ensembl"/>
        </authorList>
    </citation>
    <scope>IDENTIFICATION</scope>
</reference>
<feature type="transmembrane region" description="Helical" evidence="30">
    <location>
        <begin position="80"/>
        <end position="100"/>
    </location>
</feature>
<dbReference type="InterPro" id="IPR018497">
    <property type="entry name" value="Peptidase_M13_C"/>
</dbReference>
<comment type="subcellular location">
    <subcellularLocation>
        <location evidence="3">Cell membrane</location>
        <topology evidence="3">Single-pass type II membrane protein</topology>
    </subcellularLocation>
</comment>
<dbReference type="AlphaFoldDB" id="A0A3B3U3E0"/>
<keyword evidence="15" id="KW-0735">Signal-anchor</keyword>
<name>A0A3B3U3E0_9TELE</name>
<feature type="domain" description="Peptidase M13 C-terminal" evidence="31">
    <location>
        <begin position="509"/>
        <end position="598"/>
    </location>
</feature>
<evidence type="ECO:0000256" key="18">
    <source>
        <dbReference type="ARBA" id="ARBA00023136"/>
    </source>
</evidence>
<keyword evidence="19" id="KW-1015">Disulfide bond</keyword>
<keyword evidence="18 30" id="KW-0472">Membrane</keyword>
<evidence type="ECO:0000256" key="28">
    <source>
        <dbReference type="ARBA" id="ARBA00049273"/>
    </source>
</evidence>
<evidence type="ECO:0000256" key="15">
    <source>
        <dbReference type="ARBA" id="ARBA00022968"/>
    </source>
</evidence>
<dbReference type="Pfam" id="PF05649">
    <property type="entry name" value="Peptidase_M13_N"/>
    <property type="match status" value="1"/>
</dbReference>
<evidence type="ECO:0000256" key="17">
    <source>
        <dbReference type="ARBA" id="ARBA00023049"/>
    </source>
</evidence>
<evidence type="ECO:0000256" key="16">
    <source>
        <dbReference type="ARBA" id="ARBA00022989"/>
    </source>
</evidence>
<comment type="catalytic activity">
    <reaction evidence="28">
        <text>neurotensin + H2O = neurotensin(1-11) + L-isoleucyl-L-leucine</text>
        <dbReference type="Rhea" id="RHEA:71475"/>
        <dbReference type="ChEBI" id="CHEBI:15377"/>
        <dbReference type="ChEBI" id="CHEBI:147362"/>
        <dbReference type="ChEBI" id="CHEBI:190704"/>
        <dbReference type="ChEBI" id="CHEBI:190706"/>
    </reaction>
    <physiologicalReaction direction="left-to-right" evidence="28">
        <dbReference type="Rhea" id="RHEA:71476"/>
    </physiologicalReaction>
</comment>
<organism evidence="33 34">
    <name type="scientific">Poecilia latipinna</name>
    <name type="common">sailfin molly</name>
    <dbReference type="NCBI Taxonomy" id="48699"/>
    <lineage>
        <taxon>Eukaryota</taxon>
        <taxon>Metazoa</taxon>
        <taxon>Chordata</taxon>
        <taxon>Craniata</taxon>
        <taxon>Vertebrata</taxon>
        <taxon>Euteleostomi</taxon>
        <taxon>Actinopterygii</taxon>
        <taxon>Neopterygii</taxon>
        <taxon>Teleostei</taxon>
        <taxon>Neoteleostei</taxon>
        <taxon>Acanthomorphata</taxon>
        <taxon>Ovalentaria</taxon>
        <taxon>Atherinomorphae</taxon>
        <taxon>Cyprinodontiformes</taxon>
        <taxon>Poeciliidae</taxon>
        <taxon>Poeciliinae</taxon>
        <taxon>Poecilia</taxon>
    </lineage>
</organism>
<dbReference type="GO" id="GO:0004222">
    <property type="term" value="F:metalloendopeptidase activity"/>
    <property type="evidence" value="ECO:0007669"/>
    <property type="project" value="UniProtKB-EC"/>
</dbReference>
<keyword evidence="20" id="KW-0325">Glycoprotein</keyword>
<evidence type="ECO:0000256" key="7">
    <source>
        <dbReference type="ARBA" id="ARBA00022475"/>
    </source>
</evidence>
<evidence type="ECO:0000256" key="11">
    <source>
        <dbReference type="ARBA" id="ARBA00022707"/>
    </source>
</evidence>
<dbReference type="Gene3D" id="3.40.390.10">
    <property type="entry name" value="Collagenase (Catalytic Domain)"/>
    <property type="match status" value="2"/>
</dbReference>
<evidence type="ECO:0000256" key="23">
    <source>
        <dbReference type="ARBA" id="ARBA00031362"/>
    </source>
</evidence>
<evidence type="ECO:0000313" key="33">
    <source>
        <dbReference type="Ensembl" id="ENSPLAP00000007970.1"/>
    </source>
</evidence>
<proteinExistence type="inferred from homology"/>
<evidence type="ECO:0000256" key="12">
    <source>
        <dbReference type="ARBA" id="ARBA00022723"/>
    </source>
</evidence>
<sequence>MAPSASCFDFMCISRVQMCHFKTISGCCFDMIRYTKSSLTIDTGCLKCSANIHKLRDLLYAYGAPTPPLLPLNSNRCSDFTFIFVLFFHVCFCLCLYAGVLEKTVEREAAALTKAKTLYKSCINESLIELRGGAPLLDMLPDIFEWPMAVDNWEDDYGKTWRLEDVIARLNEKYGTQLLVNFFVGTDDRDSTSYIIHETLLVLVKRLLLTNVLQACRAYEQFMFDLAKLIRSDRGLDINETHIREEVTRVVDLERDIANATDTPEDRNNPVLLYNKMELGELNRNFTLEIDSQKFNWSYFTAKIMDTVNISVPESEKIINYSPNYYRRLNFVLAKYTKRDLQNYMVWRFAMNMVVGMSRAYRDTRKAFRKALSGTTSEVAVWRQCALYVNNNLDKAVGRLYVQEAFSEKSKELMEEMIKDIREVFISNLNDLAWMDEETKKAAEEKARAIRERIGYSEDIMDDKYLNNEYKDVSIFLCNRKYFRKVAFLIVLENSTIGLHCNPENDQKSAYKDFVKQHGEEPTLPGIDLSHDQLFFLNFAQIWCGSHRPEQAVNSIKVDVHSPGMFRVLGSLQNFPEFAKAFNCNKSSNMVSDNICRVW</sequence>